<sequence>MFRVIPFACILLCCCNAIYSDDNKVNLLPSKDVCGKQEQQRIFGGEEAGIGEFPWLVLLKSKSYDFICGGALINKRYVLTAGHCILDDLVSVRLGEHNLETEEDCEGDTPGLENCADPPVDIDIEDIIVHEDYSSSLFADITLLRLKEEVNYTDYIKPVCLPLSDDIINKAFTGENVIVAGWGKTKTKIQNNAKLKVELPVISNNDCAKFYAQGGIPITGSQICAGGEKGKDSCQGDSGGPVMYLHREATEENWMTVGIVSFGLQKCGIESQPGVYTRVTDYIPWILDNIEP</sequence>
<evidence type="ECO:0000256" key="3">
    <source>
        <dbReference type="ARBA" id="ARBA00022801"/>
    </source>
</evidence>
<dbReference type="CDD" id="cd00190">
    <property type="entry name" value="Tryp_SPc"/>
    <property type="match status" value="1"/>
</dbReference>
<dbReference type="InterPro" id="IPR033116">
    <property type="entry name" value="TRYPSIN_SER"/>
</dbReference>
<evidence type="ECO:0000313" key="12">
    <source>
        <dbReference type="Proteomes" id="UP000801492"/>
    </source>
</evidence>
<keyword evidence="6" id="KW-0325">Glycoprotein</keyword>
<evidence type="ECO:0000256" key="5">
    <source>
        <dbReference type="ARBA" id="ARBA00023157"/>
    </source>
</evidence>
<proteinExistence type="inferred from homology"/>
<reference evidence="11" key="1">
    <citation type="submission" date="2019-08" db="EMBL/GenBank/DDBJ databases">
        <title>The genome of the North American firefly Photinus pyralis.</title>
        <authorList>
            <consortium name="Photinus pyralis genome working group"/>
            <person name="Fallon T.R."/>
            <person name="Sander Lower S.E."/>
            <person name="Weng J.-K."/>
        </authorList>
    </citation>
    <scope>NUCLEOTIDE SEQUENCE</scope>
    <source>
        <strain evidence="11">TRF0915ILg1</strain>
        <tissue evidence="11">Whole body</tissue>
    </source>
</reference>
<dbReference type="PROSITE" id="PS00134">
    <property type="entry name" value="TRYPSIN_HIS"/>
    <property type="match status" value="1"/>
</dbReference>
<dbReference type="InterPro" id="IPR043504">
    <property type="entry name" value="Peptidase_S1_PA_chymotrypsin"/>
</dbReference>
<keyword evidence="5" id="KW-1015">Disulfide bond</keyword>
<dbReference type="PROSITE" id="PS00135">
    <property type="entry name" value="TRYPSIN_SER"/>
    <property type="match status" value="1"/>
</dbReference>
<dbReference type="PANTHER" id="PTHR24256">
    <property type="entry name" value="TRYPTASE-RELATED"/>
    <property type="match status" value="1"/>
</dbReference>
<keyword evidence="4 8" id="KW-0720">Serine protease</keyword>
<dbReference type="Proteomes" id="UP000801492">
    <property type="component" value="Unassembled WGS sequence"/>
</dbReference>
<dbReference type="AlphaFoldDB" id="A0A8K0DAF1"/>
<organism evidence="11 12">
    <name type="scientific">Ignelater luminosus</name>
    <name type="common">Cucubano</name>
    <name type="synonym">Pyrophorus luminosus</name>
    <dbReference type="NCBI Taxonomy" id="2038154"/>
    <lineage>
        <taxon>Eukaryota</taxon>
        <taxon>Metazoa</taxon>
        <taxon>Ecdysozoa</taxon>
        <taxon>Arthropoda</taxon>
        <taxon>Hexapoda</taxon>
        <taxon>Insecta</taxon>
        <taxon>Pterygota</taxon>
        <taxon>Neoptera</taxon>
        <taxon>Endopterygota</taxon>
        <taxon>Coleoptera</taxon>
        <taxon>Polyphaga</taxon>
        <taxon>Elateriformia</taxon>
        <taxon>Elateroidea</taxon>
        <taxon>Elateridae</taxon>
        <taxon>Agrypninae</taxon>
        <taxon>Pyrophorini</taxon>
        <taxon>Ignelater</taxon>
    </lineage>
</organism>
<dbReference type="Pfam" id="PF00089">
    <property type="entry name" value="Trypsin"/>
    <property type="match status" value="1"/>
</dbReference>
<keyword evidence="1 8" id="KW-0645">Protease</keyword>
<dbReference type="EMBL" id="VTPC01002041">
    <property type="protein sequence ID" value="KAF2900709.1"/>
    <property type="molecule type" value="Genomic_DNA"/>
</dbReference>
<evidence type="ECO:0000313" key="11">
    <source>
        <dbReference type="EMBL" id="KAF2900709.1"/>
    </source>
</evidence>
<evidence type="ECO:0000256" key="9">
    <source>
        <dbReference type="SAM" id="SignalP"/>
    </source>
</evidence>
<dbReference type="GO" id="GO:0006508">
    <property type="term" value="P:proteolysis"/>
    <property type="evidence" value="ECO:0007669"/>
    <property type="project" value="UniProtKB-KW"/>
</dbReference>
<dbReference type="SUPFAM" id="SSF50494">
    <property type="entry name" value="Trypsin-like serine proteases"/>
    <property type="match status" value="1"/>
</dbReference>
<name>A0A8K0DAF1_IGNLU</name>
<evidence type="ECO:0000256" key="4">
    <source>
        <dbReference type="ARBA" id="ARBA00022825"/>
    </source>
</evidence>
<comment type="similarity">
    <text evidence="7">Belongs to the peptidase S1 family. CLIP subfamily.</text>
</comment>
<keyword evidence="3 8" id="KW-0378">Hydrolase</keyword>
<gene>
    <name evidence="11" type="ORF">ILUMI_05479</name>
</gene>
<evidence type="ECO:0000256" key="6">
    <source>
        <dbReference type="ARBA" id="ARBA00023180"/>
    </source>
</evidence>
<dbReference type="InterPro" id="IPR001254">
    <property type="entry name" value="Trypsin_dom"/>
</dbReference>
<dbReference type="GO" id="GO:0004252">
    <property type="term" value="F:serine-type endopeptidase activity"/>
    <property type="evidence" value="ECO:0007669"/>
    <property type="project" value="InterPro"/>
</dbReference>
<protein>
    <recommendedName>
        <fullName evidence="10">Peptidase S1 domain-containing protein</fullName>
    </recommendedName>
</protein>
<comment type="caution">
    <text evidence="11">The sequence shown here is derived from an EMBL/GenBank/DDBJ whole genome shotgun (WGS) entry which is preliminary data.</text>
</comment>
<evidence type="ECO:0000256" key="8">
    <source>
        <dbReference type="RuleBase" id="RU363034"/>
    </source>
</evidence>
<feature type="signal peptide" evidence="9">
    <location>
        <begin position="1"/>
        <end position="20"/>
    </location>
</feature>
<dbReference type="Gene3D" id="2.40.10.10">
    <property type="entry name" value="Trypsin-like serine proteases"/>
    <property type="match status" value="2"/>
</dbReference>
<dbReference type="FunFam" id="2.40.10.10:FF:000084">
    <property type="entry name" value="Serine protease easter"/>
    <property type="match status" value="1"/>
</dbReference>
<dbReference type="FunFam" id="2.40.10.10:FF:000028">
    <property type="entry name" value="Serine protease easter"/>
    <property type="match status" value="1"/>
</dbReference>
<keyword evidence="2 9" id="KW-0732">Signal</keyword>
<evidence type="ECO:0000256" key="7">
    <source>
        <dbReference type="ARBA" id="ARBA00024195"/>
    </source>
</evidence>
<evidence type="ECO:0000256" key="1">
    <source>
        <dbReference type="ARBA" id="ARBA00022670"/>
    </source>
</evidence>
<dbReference type="InterPro" id="IPR051487">
    <property type="entry name" value="Ser/Thr_Proteases_Immune/Dev"/>
</dbReference>
<dbReference type="SMART" id="SM00020">
    <property type="entry name" value="Tryp_SPc"/>
    <property type="match status" value="1"/>
</dbReference>
<dbReference type="InterPro" id="IPR009003">
    <property type="entry name" value="Peptidase_S1_PA"/>
</dbReference>
<evidence type="ECO:0000259" key="10">
    <source>
        <dbReference type="PROSITE" id="PS50240"/>
    </source>
</evidence>
<feature type="domain" description="Peptidase S1" evidence="10">
    <location>
        <begin position="42"/>
        <end position="291"/>
    </location>
</feature>
<dbReference type="PROSITE" id="PS50240">
    <property type="entry name" value="TRYPSIN_DOM"/>
    <property type="match status" value="1"/>
</dbReference>
<dbReference type="OrthoDB" id="9028152at2759"/>
<dbReference type="InterPro" id="IPR018114">
    <property type="entry name" value="TRYPSIN_HIS"/>
</dbReference>
<accession>A0A8K0DAF1</accession>
<evidence type="ECO:0000256" key="2">
    <source>
        <dbReference type="ARBA" id="ARBA00022729"/>
    </source>
</evidence>
<dbReference type="InterPro" id="IPR001314">
    <property type="entry name" value="Peptidase_S1A"/>
</dbReference>
<feature type="chain" id="PRO_5035435086" description="Peptidase S1 domain-containing protein" evidence="9">
    <location>
        <begin position="21"/>
        <end position="292"/>
    </location>
</feature>
<keyword evidence="12" id="KW-1185">Reference proteome</keyword>
<dbReference type="PRINTS" id="PR00722">
    <property type="entry name" value="CHYMOTRYPSIN"/>
</dbReference>